<comment type="caution">
    <text evidence="1">The sequence shown here is derived from an EMBL/GenBank/DDBJ whole genome shotgun (WGS) entry which is preliminary data.</text>
</comment>
<dbReference type="EMBL" id="MBTA01000025">
    <property type="protein sequence ID" value="RKD15158.1"/>
    <property type="molecule type" value="Genomic_DNA"/>
</dbReference>
<protein>
    <recommendedName>
        <fullName evidence="3">DUF4194 domain-containing protein</fullName>
    </recommendedName>
</protein>
<sequence>MEHKYSLSLIALLKGIVYNHQKEVWDNLLHYESDIKKYFVPIGLELFLDKSEGYAFLRQKEWEEDELQLPKLAEKRQLNFMTSLVCIVLRKYLLEHDAQGGSVRSIISEQEIINRTKVFLPNASDEAKQQEKITTTINRVLEIGFLRKLEDLEKNYEIHRIIKGFVNADVIDDTLKRFQSYAAEKQTTE</sequence>
<evidence type="ECO:0008006" key="3">
    <source>
        <dbReference type="Google" id="ProtNLM"/>
    </source>
</evidence>
<proteinExistence type="predicted"/>
<accession>A0A419S4X8</accession>
<dbReference type="AlphaFoldDB" id="A0A419S4X8"/>
<reference evidence="1 2" key="1">
    <citation type="submission" date="2016-07" db="EMBL/GenBank/DDBJ databases">
        <title>Genome of Pelobium manganitolerans.</title>
        <authorList>
            <person name="Wu S."/>
            <person name="Wang G."/>
        </authorList>
    </citation>
    <scope>NUCLEOTIDE SEQUENCE [LARGE SCALE GENOMIC DNA]</scope>
    <source>
        <strain evidence="1 2">YS-25</strain>
    </source>
</reference>
<dbReference type="RefSeq" id="WP_120182034.1">
    <property type="nucleotide sequence ID" value="NZ_MBTA01000025.1"/>
</dbReference>
<evidence type="ECO:0000313" key="2">
    <source>
        <dbReference type="Proteomes" id="UP000283433"/>
    </source>
</evidence>
<organism evidence="1 2">
    <name type="scientific">Pelobium manganitolerans</name>
    <dbReference type="NCBI Taxonomy" id="1842495"/>
    <lineage>
        <taxon>Bacteria</taxon>
        <taxon>Pseudomonadati</taxon>
        <taxon>Bacteroidota</taxon>
        <taxon>Sphingobacteriia</taxon>
        <taxon>Sphingobacteriales</taxon>
        <taxon>Sphingobacteriaceae</taxon>
        <taxon>Pelobium</taxon>
    </lineage>
</organism>
<dbReference type="InterPro" id="IPR025449">
    <property type="entry name" value="JetB"/>
</dbReference>
<evidence type="ECO:0000313" key="1">
    <source>
        <dbReference type="EMBL" id="RKD15158.1"/>
    </source>
</evidence>
<gene>
    <name evidence="1" type="ORF">BCY91_06455</name>
</gene>
<dbReference type="OrthoDB" id="369102at2"/>
<keyword evidence="2" id="KW-1185">Reference proteome</keyword>
<name>A0A419S4X8_9SPHI</name>
<dbReference type="Proteomes" id="UP000283433">
    <property type="component" value="Unassembled WGS sequence"/>
</dbReference>
<dbReference type="Pfam" id="PF13835">
    <property type="entry name" value="DUF4194"/>
    <property type="match status" value="1"/>
</dbReference>